<organism evidence="12 13">
    <name type="scientific">Orenia metallireducens</name>
    <dbReference type="NCBI Taxonomy" id="1413210"/>
    <lineage>
        <taxon>Bacteria</taxon>
        <taxon>Bacillati</taxon>
        <taxon>Bacillota</taxon>
        <taxon>Clostridia</taxon>
        <taxon>Halanaerobiales</taxon>
        <taxon>Halobacteroidaceae</taxon>
        <taxon>Orenia</taxon>
    </lineage>
</organism>
<name>A0A1C0A9X9_9FIRM</name>
<dbReference type="Proteomes" id="UP000093514">
    <property type="component" value="Unassembled WGS sequence"/>
</dbReference>
<keyword evidence="5" id="KW-1003">Cell membrane</keyword>
<dbReference type="AlphaFoldDB" id="A0A1C0A9X9"/>
<evidence type="ECO:0000256" key="8">
    <source>
        <dbReference type="ARBA" id="ARBA00022927"/>
    </source>
</evidence>
<dbReference type="EMBL" id="LWDV01000008">
    <property type="protein sequence ID" value="OCL27086.1"/>
    <property type="molecule type" value="Genomic_DNA"/>
</dbReference>
<accession>A0A1C0A9X9</accession>
<keyword evidence="7" id="KW-1005">Bacterial flagellum biogenesis</keyword>
<keyword evidence="11" id="KW-0175">Coiled coil</keyword>
<evidence type="ECO:0000256" key="1">
    <source>
        <dbReference type="ARBA" id="ARBA00004413"/>
    </source>
</evidence>
<keyword evidence="12" id="KW-0966">Cell projection</keyword>
<evidence type="ECO:0000256" key="5">
    <source>
        <dbReference type="ARBA" id="ARBA00022475"/>
    </source>
</evidence>
<dbReference type="GO" id="GO:0006935">
    <property type="term" value="P:chemotaxis"/>
    <property type="evidence" value="ECO:0007669"/>
    <property type="project" value="UniProtKB-KW"/>
</dbReference>
<evidence type="ECO:0000256" key="4">
    <source>
        <dbReference type="ARBA" id="ARBA00022448"/>
    </source>
</evidence>
<keyword evidence="13" id="KW-1185">Reference proteome</keyword>
<evidence type="ECO:0000256" key="2">
    <source>
        <dbReference type="ARBA" id="ARBA00010004"/>
    </source>
</evidence>
<dbReference type="GO" id="GO:0071973">
    <property type="term" value="P:bacterial-type flagellum-dependent cell motility"/>
    <property type="evidence" value="ECO:0007669"/>
    <property type="project" value="InterPro"/>
</dbReference>
<keyword evidence="10" id="KW-1006">Bacterial flagellum protein export</keyword>
<sequence length="154" mass="18667">MKKFSFRLQSILDLKEQEEESIKKELAELMQQRQRVEDKINSFKHDKSQIQRNLEESEEESVNLINALRSREYIKYLQGMIEDLKLKLEHWDEEISKCRKKLLAKTKEKKVLAKLKERKHEEYWKNFLAEEQKLNDELATNKFNRKEKSLDGLI</sequence>
<keyword evidence="6" id="KW-0145">Chemotaxis</keyword>
<evidence type="ECO:0000313" key="13">
    <source>
        <dbReference type="Proteomes" id="UP000093514"/>
    </source>
</evidence>
<keyword evidence="12" id="KW-0282">Flagellum</keyword>
<dbReference type="GO" id="GO:0005886">
    <property type="term" value="C:plasma membrane"/>
    <property type="evidence" value="ECO:0007669"/>
    <property type="project" value="UniProtKB-SubCell"/>
</dbReference>
<evidence type="ECO:0000256" key="10">
    <source>
        <dbReference type="ARBA" id="ARBA00023225"/>
    </source>
</evidence>
<feature type="coiled-coil region" evidence="11">
    <location>
        <begin position="12"/>
        <end position="101"/>
    </location>
</feature>
<comment type="similarity">
    <text evidence="2">Belongs to the FliJ family.</text>
</comment>
<dbReference type="OrthoDB" id="1727315at2"/>
<proteinExistence type="inferred from homology"/>
<evidence type="ECO:0000256" key="9">
    <source>
        <dbReference type="ARBA" id="ARBA00023136"/>
    </source>
</evidence>
<dbReference type="RefSeq" id="WP_068716618.1">
    <property type="nucleotide sequence ID" value="NZ_LWDV01000008.1"/>
</dbReference>
<keyword evidence="4" id="KW-0813">Transport</keyword>
<gene>
    <name evidence="12" type="ORF">U472_06290</name>
</gene>
<dbReference type="NCBIfam" id="TIGR02473">
    <property type="entry name" value="flagell_FliJ"/>
    <property type="match status" value="1"/>
</dbReference>
<dbReference type="InterPro" id="IPR012823">
    <property type="entry name" value="Flagell_FliJ"/>
</dbReference>
<dbReference type="GO" id="GO:0009288">
    <property type="term" value="C:bacterial-type flagellum"/>
    <property type="evidence" value="ECO:0007669"/>
    <property type="project" value="InterPro"/>
</dbReference>
<evidence type="ECO:0000256" key="7">
    <source>
        <dbReference type="ARBA" id="ARBA00022795"/>
    </source>
</evidence>
<keyword evidence="8" id="KW-0653">Protein transport</keyword>
<keyword evidence="12" id="KW-0969">Cilium</keyword>
<comment type="subcellular location">
    <subcellularLocation>
        <location evidence="1">Cell membrane</location>
        <topology evidence="1">Peripheral membrane protein</topology>
        <orientation evidence="1">Cytoplasmic side</orientation>
    </subcellularLocation>
</comment>
<dbReference type="Gene3D" id="1.10.287.1700">
    <property type="match status" value="1"/>
</dbReference>
<evidence type="ECO:0000313" key="12">
    <source>
        <dbReference type="EMBL" id="OCL27086.1"/>
    </source>
</evidence>
<reference evidence="13" key="1">
    <citation type="submission" date="2016-07" db="EMBL/GenBank/DDBJ databases">
        <authorList>
            <person name="Florea S."/>
            <person name="Webb J.S."/>
            <person name="Jaromczyk J."/>
            <person name="Schardl C.L."/>
        </authorList>
    </citation>
    <scope>NUCLEOTIDE SEQUENCE [LARGE SCALE GENOMIC DNA]</scope>
    <source>
        <strain evidence="13">Z6</strain>
    </source>
</reference>
<reference evidence="12 13" key="2">
    <citation type="submission" date="2016-08" db="EMBL/GenBank/DDBJ databases">
        <title>Orenia metallireducens sp. nov. strain Z6, a Novel Metal-reducing Firmicute from the Deep Subsurface.</title>
        <authorList>
            <person name="Maxim B.I."/>
            <person name="Kenneth K."/>
            <person name="Flynn T.M."/>
            <person name="Oloughlin E.J."/>
            <person name="Locke R.A."/>
            <person name="Weber J.R."/>
            <person name="Egan S.M."/>
            <person name="Mackie R.I."/>
            <person name="Cann I.K."/>
        </authorList>
    </citation>
    <scope>NUCLEOTIDE SEQUENCE [LARGE SCALE GENOMIC DNA]</scope>
    <source>
        <strain evidence="12 13">Z6</strain>
    </source>
</reference>
<dbReference type="GO" id="GO:0044781">
    <property type="term" value="P:bacterial-type flagellum organization"/>
    <property type="evidence" value="ECO:0007669"/>
    <property type="project" value="UniProtKB-KW"/>
</dbReference>
<evidence type="ECO:0000256" key="11">
    <source>
        <dbReference type="SAM" id="Coils"/>
    </source>
</evidence>
<comment type="caution">
    <text evidence="12">The sequence shown here is derived from an EMBL/GenBank/DDBJ whole genome shotgun (WGS) entry which is preliminary data.</text>
</comment>
<dbReference type="Pfam" id="PF02050">
    <property type="entry name" value="FliJ"/>
    <property type="match status" value="1"/>
</dbReference>
<dbReference type="GO" id="GO:0015031">
    <property type="term" value="P:protein transport"/>
    <property type="evidence" value="ECO:0007669"/>
    <property type="project" value="UniProtKB-KW"/>
</dbReference>
<evidence type="ECO:0000256" key="3">
    <source>
        <dbReference type="ARBA" id="ARBA00020392"/>
    </source>
</evidence>
<protein>
    <recommendedName>
        <fullName evidence="3">Flagellar FliJ protein</fullName>
    </recommendedName>
</protein>
<evidence type="ECO:0000256" key="6">
    <source>
        <dbReference type="ARBA" id="ARBA00022500"/>
    </source>
</evidence>
<keyword evidence="9" id="KW-0472">Membrane</keyword>
<dbReference type="InterPro" id="IPR053716">
    <property type="entry name" value="Flag_assembly_chemotaxis_eff"/>
</dbReference>